<protein>
    <recommendedName>
        <fullName evidence="11">Membrane insertase YidC/Oxa/ALB C-terminal domain-containing protein</fullName>
    </recommendedName>
</protein>
<evidence type="ECO:0000256" key="2">
    <source>
        <dbReference type="ARBA" id="ARBA00022448"/>
    </source>
</evidence>
<keyword evidence="2" id="KW-0813">Transport</keyword>
<comment type="similarity">
    <text evidence="9">Belongs to the OXA1/ALB3/YidC family.</text>
</comment>
<evidence type="ECO:0000256" key="8">
    <source>
        <dbReference type="ARBA" id="ARBA00023186"/>
    </source>
</evidence>
<sequence>MVYLKVASWESRGFLNVSRGLKEAWIMWNSFFYQPLVNSLIFFYNLLGGNLGWAIIGLTVAIRLLLTPLTLPSLKSAQKLKRLQPELAKLKEKFGQNKQEFAKKQLEFYKAKGVNPAAGCLPQIAQIVILIALFQVFQTTLVEGAGYNTRFFYLDLTKPDLFSIPAINLFGFKLDKFPGIFLVASAVIQFISSKLMMPAAVKSKNLAEKTKGQSDDMAAAMQQQMLYLMPLMTLFIGFKFASGLVLYWLTFSLVMLFQQLWLDHGQTQKT</sequence>
<evidence type="ECO:0000256" key="5">
    <source>
        <dbReference type="ARBA" id="ARBA00022927"/>
    </source>
</evidence>
<keyword evidence="4 9" id="KW-0812">Transmembrane</keyword>
<feature type="transmembrane region" description="Helical" evidence="10">
    <location>
        <begin position="218"/>
        <end position="238"/>
    </location>
</feature>
<name>A0A2H0B2Y9_9BACT</name>
<keyword evidence="8" id="KW-0143">Chaperone</keyword>
<evidence type="ECO:0000256" key="9">
    <source>
        <dbReference type="RuleBase" id="RU003945"/>
    </source>
</evidence>
<dbReference type="AlphaFoldDB" id="A0A2H0B2Y9"/>
<evidence type="ECO:0000256" key="1">
    <source>
        <dbReference type="ARBA" id="ARBA00004651"/>
    </source>
</evidence>
<dbReference type="NCBIfam" id="TIGR03592">
    <property type="entry name" value="yidC_oxa1_cterm"/>
    <property type="match status" value="1"/>
</dbReference>
<dbReference type="GO" id="GO:0015031">
    <property type="term" value="P:protein transport"/>
    <property type="evidence" value="ECO:0007669"/>
    <property type="project" value="UniProtKB-KW"/>
</dbReference>
<accession>A0A2H0B2Y9</accession>
<dbReference type="CDD" id="cd20070">
    <property type="entry name" value="5TM_YidC_Alb3"/>
    <property type="match status" value="1"/>
</dbReference>
<gene>
    <name evidence="12" type="ORF">COX09_03770</name>
</gene>
<evidence type="ECO:0000256" key="7">
    <source>
        <dbReference type="ARBA" id="ARBA00023136"/>
    </source>
</evidence>
<comment type="caution">
    <text evidence="12">The sequence shown here is derived from an EMBL/GenBank/DDBJ whole genome shotgun (WGS) entry which is preliminary data.</text>
</comment>
<dbReference type="GO" id="GO:0051205">
    <property type="term" value="P:protein insertion into membrane"/>
    <property type="evidence" value="ECO:0007669"/>
    <property type="project" value="TreeGrafter"/>
</dbReference>
<evidence type="ECO:0000259" key="11">
    <source>
        <dbReference type="Pfam" id="PF02096"/>
    </source>
</evidence>
<dbReference type="InterPro" id="IPR001708">
    <property type="entry name" value="YidC/ALB3/OXA1/COX18"/>
</dbReference>
<dbReference type="PANTHER" id="PTHR12428:SF65">
    <property type="entry name" value="CYTOCHROME C OXIDASE ASSEMBLY PROTEIN COX18, MITOCHONDRIAL"/>
    <property type="match status" value="1"/>
</dbReference>
<reference evidence="12 13" key="1">
    <citation type="submission" date="2017-09" db="EMBL/GenBank/DDBJ databases">
        <title>Depth-based differentiation of microbial function through sediment-hosted aquifers and enrichment of novel symbionts in the deep terrestrial subsurface.</title>
        <authorList>
            <person name="Probst A.J."/>
            <person name="Ladd B."/>
            <person name="Jarett J.K."/>
            <person name="Geller-Mcgrath D.E."/>
            <person name="Sieber C.M."/>
            <person name="Emerson J.B."/>
            <person name="Anantharaman K."/>
            <person name="Thomas B.C."/>
            <person name="Malmstrom R."/>
            <person name="Stieglmeier M."/>
            <person name="Klingl A."/>
            <person name="Woyke T."/>
            <person name="Ryan C.M."/>
            <person name="Banfield J.F."/>
        </authorList>
    </citation>
    <scope>NUCLEOTIDE SEQUENCE [LARGE SCALE GENOMIC DNA]</scope>
    <source>
        <strain evidence="12">CG23_combo_of_CG06-09_8_20_14_all_47_9</strain>
    </source>
</reference>
<dbReference type="EMBL" id="PCSQ01000097">
    <property type="protein sequence ID" value="PIP52026.1"/>
    <property type="molecule type" value="Genomic_DNA"/>
</dbReference>
<dbReference type="Pfam" id="PF02096">
    <property type="entry name" value="60KD_IMP"/>
    <property type="match status" value="1"/>
</dbReference>
<evidence type="ECO:0000256" key="4">
    <source>
        <dbReference type="ARBA" id="ARBA00022692"/>
    </source>
</evidence>
<dbReference type="GO" id="GO:0032977">
    <property type="term" value="F:membrane insertase activity"/>
    <property type="evidence" value="ECO:0007669"/>
    <property type="project" value="InterPro"/>
</dbReference>
<dbReference type="InterPro" id="IPR047196">
    <property type="entry name" value="YidC_ALB_C"/>
</dbReference>
<evidence type="ECO:0000256" key="6">
    <source>
        <dbReference type="ARBA" id="ARBA00022989"/>
    </source>
</evidence>
<evidence type="ECO:0000313" key="12">
    <source>
        <dbReference type="EMBL" id="PIP52026.1"/>
    </source>
</evidence>
<keyword evidence="5" id="KW-0653">Protein transport</keyword>
<evidence type="ECO:0000256" key="10">
    <source>
        <dbReference type="SAM" id="Phobius"/>
    </source>
</evidence>
<organism evidence="12 13">
    <name type="scientific">Candidatus Beckwithbacteria bacterium CG23_combo_of_CG06-09_8_20_14_all_47_9</name>
    <dbReference type="NCBI Taxonomy" id="1974498"/>
    <lineage>
        <taxon>Bacteria</taxon>
        <taxon>Candidatus Beckwithiibacteriota</taxon>
    </lineage>
</organism>
<comment type="subcellular location">
    <subcellularLocation>
        <location evidence="1">Cell membrane</location>
        <topology evidence="1">Multi-pass membrane protein</topology>
    </subcellularLocation>
    <subcellularLocation>
        <location evidence="9">Membrane</location>
        <topology evidence="9">Multi-pass membrane protein</topology>
    </subcellularLocation>
</comment>
<dbReference type="InterPro" id="IPR028055">
    <property type="entry name" value="YidC/Oxa/ALB_C"/>
</dbReference>
<dbReference type="Proteomes" id="UP000231081">
    <property type="component" value="Unassembled WGS sequence"/>
</dbReference>
<feature type="transmembrane region" description="Helical" evidence="10">
    <location>
        <begin position="177"/>
        <end position="197"/>
    </location>
</feature>
<proteinExistence type="inferred from homology"/>
<evidence type="ECO:0000256" key="3">
    <source>
        <dbReference type="ARBA" id="ARBA00022475"/>
    </source>
</evidence>
<evidence type="ECO:0000313" key="13">
    <source>
        <dbReference type="Proteomes" id="UP000231081"/>
    </source>
</evidence>
<dbReference type="GO" id="GO:0005886">
    <property type="term" value="C:plasma membrane"/>
    <property type="evidence" value="ECO:0007669"/>
    <property type="project" value="UniProtKB-SubCell"/>
</dbReference>
<dbReference type="PANTHER" id="PTHR12428">
    <property type="entry name" value="OXA1"/>
    <property type="match status" value="1"/>
</dbReference>
<keyword evidence="6 10" id="KW-1133">Transmembrane helix</keyword>
<keyword evidence="7 10" id="KW-0472">Membrane</keyword>
<feature type="transmembrane region" description="Helical" evidence="10">
    <location>
        <begin position="113"/>
        <end position="137"/>
    </location>
</feature>
<feature type="domain" description="Membrane insertase YidC/Oxa/ALB C-terminal" evidence="11">
    <location>
        <begin position="52"/>
        <end position="262"/>
    </location>
</feature>
<keyword evidence="3" id="KW-1003">Cell membrane</keyword>